<dbReference type="GO" id="GO:0022857">
    <property type="term" value="F:transmembrane transporter activity"/>
    <property type="evidence" value="ECO:0007669"/>
    <property type="project" value="InterPro"/>
</dbReference>
<dbReference type="GO" id="GO:0005886">
    <property type="term" value="C:plasma membrane"/>
    <property type="evidence" value="ECO:0007669"/>
    <property type="project" value="UniProtKB-SubCell"/>
</dbReference>
<keyword evidence="5 8" id="KW-0812">Transmembrane</keyword>
<dbReference type="PANTHER" id="PTHR30472:SF64">
    <property type="entry name" value="IRON(3+)-HYDROXAMATE IMPORT SYSTEM PERMEASE PROTEIN FHUG"/>
    <property type="match status" value="1"/>
</dbReference>
<comment type="similarity">
    <text evidence="2">Belongs to the binding-protein-dependent transport system permease family. FecCD subfamily.</text>
</comment>
<keyword evidence="6 8" id="KW-1133">Transmembrane helix</keyword>
<dbReference type="Gene3D" id="1.10.3470.10">
    <property type="entry name" value="ABC transporter involved in vitamin B12 uptake, BtuC"/>
    <property type="match status" value="1"/>
</dbReference>
<feature type="transmembrane region" description="Helical" evidence="8">
    <location>
        <begin position="58"/>
        <end position="78"/>
    </location>
</feature>
<dbReference type="PANTHER" id="PTHR30472">
    <property type="entry name" value="FERRIC ENTEROBACTIN TRANSPORT SYSTEM PERMEASE PROTEIN"/>
    <property type="match status" value="1"/>
</dbReference>
<dbReference type="CDD" id="cd06550">
    <property type="entry name" value="TM_ABC_iron-siderophores_like"/>
    <property type="match status" value="1"/>
</dbReference>
<sequence length="332" mass="35097">MSKGKLTSFYLIVIGLLLVVAFYSLTHGQLAISAADLWQVMRGAGSKAQRLLVFDFRMPRIILAVLAGGALAMSGTILQSVTRNPLADTGILGINAGAGFTVLLFISFVETTTATVFLLPLVALVGALAAAGGIVLIAFDRRKGLTPVRMVLTGVVLSTGISAMTILLTTKLDSENYRFVTMWQAGTIWGSNWSFVVAMIPWLLLCFLLAMSRHRIYDILQLGDETAVSVGVNVGRERLLSLVLAVVAAAAAISVTGGIGFLGLIAPHIVRGLGIKKHFNLLPASLLTGGLLLLISDTIGRVLLPTGEIPAGVIVAIIGAPYFLYLLLKSDK</sequence>
<feature type="transmembrane region" description="Helical" evidence="8">
    <location>
        <begin position="90"/>
        <end position="109"/>
    </location>
</feature>
<protein>
    <submittedName>
        <fullName evidence="10">Iron complex transport system permease</fullName>
    </submittedName>
</protein>
<dbReference type="EMBL" id="NGMM01000004">
    <property type="protein sequence ID" value="OTP14499.1"/>
    <property type="molecule type" value="Genomic_DNA"/>
</dbReference>
<organism evidence="9">
    <name type="scientific">Candidatus Enterococcus clewellii</name>
    <dbReference type="NCBI Taxonomy" id="1834193"/>
    <lineage>
        <taxon>Bacteria</taxon>
        <taxon>Bacillati</taxon>
        <taxon>Bacillota</taxon>
        <taxon>Bacilli</taxon>
        <taxon>Lactobacillales</taxon>
        <taxon>Enterococcaceae</taxon>
        <taxon>Enterococcus</taxon>
    </lineage>
</organism>
<accession>A0A242K4P5</accession>
<reference evidence="10" key="3">
    <citation type="submission" date="2024-03" db="EMBL/GenBank/DDBJ databases">
        <title>The Genome Sequence of Enterococcus sp. DIV0242b.</title>
        <authorList>
            <consortium name="The Broad Institute Genomics Platform"/>
            <consortium name="The Broad Institute Microbial Omics Core"/>
            <consortium name="The Broad Institute Genomic Center for Infectious Diseases"/>
            <person name="Earl A."/>
            <person name="Manson A."/>
            <person name="Gilmore M."/>
            <person name="Schwartman J."/>
            <person name="Shea T."/>
            <person name="Abouelleil A."/>
            <person name="Cao P."/>
            <person name="Chapman S."/>
            <person name="Cusick C."/>
            <person name="Young S."/>
            <person name="Neafsey D."/>
            <person name="Nusbaum C."/>
            <person name="Birren B."/>
        </authorList>
    </citation>
    <scope>NUCLEOTIDE SEQUENCE</scope>
    <source>
        <strain evidence="10">9E7_DIV0242</strain>
    </source>
</reference>
<keyword evidence="3" id="KW-0813">Transport</keyword>
<evidence type="ECO:0000313" key="9">
    <source>
        <dbReference type="EMBL" id="OTP14499.1"/>
    </source>
</evidence>
<reference evidence="10" key="2">
    <citation type="submission" date="2017-05" db="EMBL/GenBank/DDBJ databases">
        <authorList>
            <consortium name="The Broad Institute Genomics Platform"/>
            <consortium name="The Broad Institute Genomic Center for Infectious Diseases"/>
            <person name="Earl A."/>
            <person name="Manson A."/>
            <person name="Schwartman J."/>
            <person name="Gilmore M."/>
            <person name="Abouelleil A."/>
            <person name="Cao P."/>
            <person name="Chapman S."/>
            <person name="Cusick C."/>
            <person name="Shea T."/>
            <person name="Young S."/>
            <person name="Neafsey D."/>
            <person name="Nusbaum C."/>
            <person name="Birren B."/>
        </authorList>
    </citation>
    <scope>NUCLEOTIDE SEQUENCE</scope>
    <source>
        <strain evidence="10">9E7_DIV0242</strain>
    </source>
</reference>
<reference evidence="9" key="1">
    <citation type="submission" date="2017-05" db="EMBL/GenBank/DDBJ databases">
        <title>The Genome Sequence of Enterococcus sp. 9E7_DIV0242.</title>
        <authorList>
            <consortium name="The Broad Institute Genomics Platform"/>
            <consortium name="The Broad Institute Genomic Center for Infectious Diseases"/>
            <person name="Earl A."/>
            <person name="Manson A."/>
            <person name="Schwartman J."/>
            <person name="Gilmore M."/>
            <person name="Abouelleil A."/>
            <person name="Cao P."/>
            <person name="Chapman S."/>
            <person name="Cusick C."/>
            <person name="Shea T."/>
            <person name="Young S."/>
            <person name="Neafsey D."/>
            <person name="Nusbaum C."/>
            <person name="Birren B."/>
        </authorList>
    </citation>
    <scope>NUCLEOTIDE SEQUENCE [LARGE SCALE GENOMIC DNA]</scope>
    <source>
        <strain evidence="9">9E7_DIV0242</strain>
    </source>
</reference>
<evidence type="ECO:0000256" key="7">
    <source>
        <dbReference type="ARBA" id="ARBA00023136"/>
    </source>
</evidence>
<dbReference type="SUPFAM" id="SSF81345">
    <property type="entry name" value="ABC transporter involved in vitamin B12 uptake, BtuC"/>
    <property type="match status" value="1"/>
</dbReference>
<feature type="transmembrane region" description="Helical" evidence="8">
    <location>
        <begin position="307"/>
        <end position="328"/>
    </location>
</feature>
<feature type="transmembrane region" description="Helical" evidence="8">
    <location>
        <begin position="151"/>
        <end position="170"/>
    </location>
</feature>
<comment type="subcellular location">
    <subcellularLocation>
        <location evidence="1">Cell membrane</location>
        <topology evidence="1">Multi-pass membrane protein</topology>
    </subcellularLocation>
</comment>
<dbReference type="Pfam" id="PF01032">
    <property type="entry name" value="FecCD"/>
    <property type="match status" value="1"/>
</dbReference>
<evidence type="ECO:0000256" key="3">
    <source>
        <dbReference type="ARBA" id="ARBA00022448"/>
    </source>
</evidence>
<keyword evidence="11" id="KW-1185">Reference proteome</keyword>
<evidence type="ECO:0000313" key="11">
    <source>
        <dbReference type="Proteomes" id="UP000195141"/>
    </source>
</evidence>
<feature type="transmembrane region" description="Helical" evidence="8">
    <location>
        <begin position="278"/>
        <end position="295"/>
    </location>
</feature>
<dbReference type="FunFam" id="1.10.3470.10:FF:000001">
    <property type="entry name" value="Vitamin B12 ABC transporter permease BtuC"/>
    <property type="match status" value="1"/>
</dbReference>
<evidence type="ECO:0000256" key="4">
    <source>
        <dbReference type="ARBA" id="ARBA00022475"/>
    </source>
</evidence>
<name>A0A242K4P5_9ENTE</name>
<dbReference type="AlphaFoldDB" id="A0A242K4P5"/>
<proteinExistence type="inferred from homology"/>
<feature type="transmembrane region" description="Helical" evidence="8">
    <location>
        <begin position="190"/>
        <end position="211"/>
    </location>
</feature>
<dbReference type="OrthoDB" id="9811721at2"/>
<dbReference type="EMBL" id="CP147247">
    <property type="protein sequence ID" value="WYJ90471.1"/>
    <property type="molecule type" value="Genomic_DNA"/>
</dbReference>
<dbReference type="InterPro" id="IPR037294">
    <property type="entry name" value="ABC_BtuC-like"/>
</dbReference>
<feature type="transmembrane region" description="Helical" evidence="8">
    <location>
        <begin position="115"/>
        <end position="139"/>
    </location>
</feature>
<dbReference type="Proteomes" id="UP000195141">
    <property type="component" value="Chromosome"/>
</dbReference>
<evidence type="ECO:0000256" key="8">
    <source>
        <dbReference type="SAM" id="Phobius"/>
    </source>
</evidence>
<feature type="transmembrane region" description="Helical" evidence="8">
    <location>
        <begin position="239"/>
        <end position="266"/>
    </location>
</feature>
<gene>
    <name evidence="10" type="ORF">A5888_002228</name>
    <name evidence="9" type="ORF">A5888_002600</name>
</gene>
<dbReference type="InterPro" id="IPR000522">
    <property type="entry name" value="ABC_transptr_permease_BtuC"/>
</dbReference>
<evidence type="ECO:0000256" key="2">
    <source>
        <dbReference type="ARBA" id="ARBA00007935"/>
    </source>
</evidence>
<evidence type="ECO:0000256" key="1">
    <source>
        <dbReference type="ARBA" id="ARBA00004651"/>
    </source>
</evidence>
<evidence type="ECO:0000313" key="10">
    <source>
        <dbReference type="EMBL" id="WYJ90471.1"/>
    </source>
</evidence>
<keyword evidence="7 8" id="KW-0472">Membrane</keyword>
<keyword evidence="4" id="KW-1003">Cell membrane</keyword>
<evidence type="ECO:0000256" key="5">
    <source>
        <dbReference type="ARBA" id="ARBA00022692"/>
    </source>
</evidence>
<dbReference type="GO" id="GO:0033214">
    <property type="term" value="P:siderophore-iron import into cell"/>
    <property type="evidence" value="ECO:0007669"/>
    <property type="project" value="TreeGrafter"/>
</dbReference>
<evidence type="ECO:0000256" key="6">
    <source>
        <dbReference type="ARBA" id="ARBA00022989"/>
    </source>
</evidence>
<dbReference type="RefSeq" id="WP_086349638.1">
    <property type="nucleotide sequence ID" value="NZ_CP147247.1"/>
</dbReference>